<name>A0A3S0JPQ1_STEMA</name>
<feature type="transmembrane region" description="Helical" evidence="5">
    <location>
        <begin position="93"/>
        <end position="112"/>
    </location>
</feature>
<comment type="subcellular location">
    <subcellularLocation>
        <location evidence="1">Membrane</location>
        <topology evidence="1">Multi-pass membrane protein</topology>
    </subcellularLocation>
</comment>
<feature type="transmembrane region" description="Helical" evidence="5">
    <location>
        <begin position="124"/>
        <end position="147"/>
    </location>
</feature>
<evidence type="ECO:0000256" key="4">
    <source>
        <dbReference type="ARBA" id="ARBA00023136"/>
    </source>
</evidence>
<dbReference type="PANTHER" id="PTHR37422:SF23">
    <property type="entry name" value="TEICHURONIC ACID BIOSYNTHESIS PROTEIN TUAE"/>
    <property type="match status" value="1"/>
</dbReference>
<comment type="caution">
    <text evidence="7">The sequence shown here is derived from an EMBL/GenBank/DDBJ whole genome shotgun (WGS) entry which is preliminary data.</text>
</comment>
<protein>
    <recommendedName>
        <fullName evidence="6">O-antigen ligase-related domain-containing protein</fullName>
    </recommendedName>
</protein>
<evidence type="ECO:0000256" key="2">
    <source>
        <dbReference type="ARBA" id="ARBA00022692"/>
    </source>
</evidence>
<feature type="domain" description="O-antigen ligase-related" evidence="6">
    <location>
        <begin position="207"/>
        <end position="349"/>
    </location>
</feature>
<dbReference type="Pfam" id="PF04932">
    <property type="entry name" value="Wzy_C"/>
    <property type="match status" value="1"/>
</dbReference>
<feature type="transmembrane region" description="Helical" evidence="5">
    <location>
        <begin position="203"/>
        <end position="219"/>
    </location>
</feature>
<dbReference type="RefSeq" id="WP_126928038.1">
    <property type="nucleotide sequence ID" value="NZ_RXLZ01000007.1"/>
</dbReference>
<gene>
    <name evidence="7" type="ORF">EKL94_03750</name>
</gene>
<feature type="transmembrane region" description="Helical" evidence="5">
    <location>
        <begin position="46"/>
        <end position="64"/>
    </location>
</feature>
<organism evidence="7 8">
    <name type="scientific">Stenotrophomonas maltophilia</name>
    <name type="common">Pseudomonas maltophilia</name>
    <name type="synonym">Xanthomonas maltophilia</name>
    <dbReference type="NCBI Taxonomy" id="40324"/>
    <lineage>
        <taxon>Bacteria</taxon>
        <taxon>Pseudomonadati</taxon>
        <taxon>Pseudomonadota</taxon>
        <taxon>Gammaproteobacteria</taxon>
        <taxon>Lysobacterales</taxon>
        <taxon>Lysobacteraceae</taxon>
        <taxon>Stenotrophomonas</taxon>
        <taxon>Stenotrophomonas maltophilia group</taxon>
    </lineage>
</organism>
<feature type="transmembrane region" description="Helical" evidence="5">
    <location>
        <begin position="370"/>
        <end position="389"/>
    </location>
</feature>
<dbReference type="InterPro" id="IPR051533">
    <property type="entry name" value="WaaL-like"/>
</dbReference>
<dbReference type="InterPro" id="IPR007016">
    <property type="entry name" value="O-antigen_ligase-rel_domated"/>
</dbReference>
<reference evidence="7 8" key="1">
    <citation type="submission" date="2018-12" db="EMBL/GenBank/DDBJ databases">
        <authorList>
            <person name="Kartti S."/>
            <person name="Manni A."/>
            <person name="Chemao El Fihri M.W."/>
            <person name="Laamarti M."/>
            <person name="Temsamani L."/>
            <person name="El Jamali J.E."/>
            <person name="Ouadghiri M."/>
            <person name="Ibrahimi A."/>
            <person name="Filati-Maltouf A."/>
        </authorList>
    </citation>
    <scope>NUCLEOTIDE SEQUENCE [LARGE SCALE GENOMIC DNA]</scope>
    <source>
        <strain evidence="7 8">MDMC339</strain>
    </source>
</reference>
<evidence type="ECO:0000256" key="1">
    <source>
        <dbReference type="ARBA" id="ARBA00004141"/>
    </source>
</evidence>
<feature type="transmembrane region" description="Helical" evidence="5">
    <location>
        <begin position="395"/>
        <end position="414"/>
    </location>
</feature>
<accession>A0A3S0JPQ1</accession>
<dbReference type="Proteomes" id="UP000271705">
    <property type="component" value="Unassembled WGS sequence"/>
</dbReference>
<feature type="transmembrane region" description="Helical" evidence="5">
    <location>
        <begin position="336"/>
        <end position="358"/>
    </location>
</feature>
<feature type="transmembrane region" description="Helical" evidence="5">
    <location>
        <begin position="69"/>
        <end position="87"/>
    </location>
</feature>
<keyword evidence="4 5" id="KW-0472">Membrane</keyword>
<keyword evidence="3 5" id="KW-1133">Transmembrane helix</keyword>
<feature type="transmembrane region" description="Helical" evidence="5">
    <location>
        <begin position="250"/>
        <end position="273"/>
    </location>
</feature>
<evidence type="ECO:0000259" key="6">
    <source>
        <dbReference type="Pfam" id="PF04932"/>
    </source>
</evidence>
<sequence>MSKLSSSTLRRRLALLLCVVSAFFLIAGNLPRMIPAIGGAINGGEVAWLLCICTLGLAFLGSALSVRALVAAVGACILSFVVGLSKFGFSGEAFAYNIRLCGHLVGGVVLARSLWHLYRDNYRALVKAIVVTYTVLALASFVLFAIFPDTSQLWKVMQDSGVDFQGDPHNGRLISPYFDPNFYSCIIVLPILLAWYTTSYWKAGWVCMAILVVSLLMTVSRSGMALLVLVLIAISLANARRIIRKKFSYGAAAAALFAIAGITVSGLVLSPFVERAASRFTGVKEDRSALSRVKSFEIGNLLIADQPILGFGYNYVNEPARKMRGGKVGLDSSIQVFFASFGLPGSIVLIGVVCSWLWNVDRRLSSDRVFLYRGTVIYSVITVVFAGNFNQILFYPFWLVPVLAFLAYFHFLAYGGGRGMDGSGYSPISQTS</sequence>
<evidence type="ECO:0000313" key="8">
    <source>
        <dbReference type="Proteomes" id="UP000271705"/>
    </source>
</evidence>
<proteinExistence type="predicted"/>
<dbReference type="EMBL" id="RXLZ01000007">
    <property type="protein sequence ID" value="RTQ91249.1"/>
    <property type="molecule type" value="Genomic_DNA"/>
</dbReference>
<feature type="transmembrane region" description="Helical" evidence="5">
    <location>
        <begin position="225"/>
        <end position="243"/>
    </location>
</feature>
<dbReference type="GO" id="GO:0016020">
    <property type="term" value="C:membrane"/>
    <property type="evidence" value="ECO:0007669"/>
    <property type="project" value="UniProtKB-SubCell"/>
</dbReference>
<keyword evidence="2 5" id="KW-0812">Transmembrane</keyword>
<evidence type="ECO:0000256" key="5">
    <source>
        <dbReference type="SAM" id="Phobius"/>
    </source>
</evidence>
<feature type="transmembrane region" description="Helical" evidence="5">
    <location>
        <begin position="180"/>
        <end position="196"/>
    </location>
</feature>
<dbReference type="PANTHER" id="PTHR37422">
    <property type="entry name" value="TEICHURONIC ACID BIOSYNTHESIS PROTEIN TUAE"/>
    <property type="match status" value="1"/>
</dbReference>
<dbReference type="AlphaFoldDB" id="A0A3S0JPQ1"/>
<evidence type="ECO:0000256" key="3">
    <source>
        <dbReference type="ARBA" id="ARBA00022989"/>
    </source>
</evidence>
<evidence type="ECO:0000313" key="7">
    <source>
        <dbReference type="EMBL" id="RTQ91249.1"/>
    </source>
</evidence>